<proteinExistence type="predicted"/>
<dbReference type="RefSeq" id="WP_119988154.1">
    <property type="nucleotide sequence ID" value="NZ_CP032489.1"/>
</dbReference>
<evidence type="ECO:0000313" key="3">
    <source>
        <dbReference type="Proteomes" id="UP000266118"/>
    </source>
</evidence>
<dbReference type="PANTHER" id="PTHR12526:SF630">
    <property type="entry name" value="GLYCOSYLTRANSFERASE"/>
    <property type="match status" value="1"/>
</dbReference>
<evidence type="ECO:0000313" key="2">
    <source>
        <dbReference type="EMBL" id="AYD48050.1"/>
    </source>
</evidence>
<dbReference type="PANTHER" id="PTHR12526">
    <property type="entry name" value="GLYCOSYLTRANSFERASE"/>
    <property type="match status" value="1"/>
</dbReference>
<dbReference type="Proteomes" id="UP000266118">
    <property type="component" value="Chromosome"/>
</dbReference>
<dbReference type="AlphaFoldDB" id="A0A386HRD9"/>
<dbReference type="SUPFAM" id="SSF53756">
    <property type="entry name" value="UDP-Glycosyltransferase/glycogen phosphorylase"/>
    <property type="match status" value="1"/>
</dbReference>
<name>A0A386HRD9_9BACT</name>
<gene>
    <name evidence="2" type="ORF">D6B99_10890</name>
</gene>
<dbReference type="Pfam" id="PF00534">
    <property type="entry name" value="Glycos_transf_1"/>
    <property type="match status" value="1"/>
</dbReference>
<protein>
    <submittedName>
        <fullName evidence="2">Glycosyltransferase</fullName>
    </submittedName>
</protein>
<feature type="domain" description="Glycosyl transferase family 1" evidence="1">
    <location>
        <begin position="209"/>
        <end position="357"/>
    </location>
</feature>
<dbReference type="GO" id="GO:0016757">
    <property type="term" value="F:glycosyltransferase activity"/>
    <property type="evidence" value="ECO:0007669"/>
    <property type="project" value="InterPro"/>
</dbReference>
<keyword evidence="2" id="KW-0808">Transferase</keyword>
<reference evidence="2 3" key="1">
    <citation type="submission" date="2018-09" db="EMBL/GenBank/DDBJ databases">
        <title>Arachidicoccus sp. nov., a bacterium isolated from soil.</title>
        <authorList>
            <person name="Weon H.-Y."/>
            <person name="Kwon S.-W."/>
            <person name="Lee S.A."/>
        </authorList>
    </citation>
    <scope>NUCLEOTIDE SEQUENCE [LARGE SCALE GENOMIC DNA]</scope>
    <source>
        <strain evidence="2 3">KIS59-12</strain>
    </source>
</reference>
<dbReference type="OrthoDB" id="9811239at2"/>
<keyword evidence="3" id="KW-1185">Reference proteome</keyword>
<evidence type="ECO:0000259" key="1">
    <source>
        <dbReference type="Pfam" id="PF00534"/>
    </source>
</evidence>
<dbReference type="Gene3D" id="3.40.50.2000">
    <property type="entry name" value="Glycogen Phosphorylase B"/>
    <property type="match status" value="2"/>
</dbReference>
<dbReference type="InterPro" id="IPR001296">
    <property type="entry name" value="Glyco_trans_1"/>
</dbReference>
<dbReference type="KEGG" id="ark:D6B99_10890"/>
<organism evidence="2 3">
    <name type="scientific">Arachidicoccus soli</name>
    <dbReference type="NCBI Taxonomy" id="2341117"/>
    <lineage>
        <taxon>Bacteria</taxon>
        <taxon>Pseudomonadati</taxon>
        <taxon>Bacteroidota</taxon>
        <taxon>Chitinophagia</taxon>
        <taxon>Chitinophagales</taxon>
        <taxon>Chitinophagaceae</taxon>
        <taxon>Arachidicoccus</taxon>
    </lineage>
</organism>
<accession>A0A386HRD9</accession>
<dbReference type="EMBL" id="CP032489">
    <property type="protein sequence ID" value="AYD48050.1"/>
    <property type="molecule type" value="Genomic_DNA"/>
</dbReference>
<sequence length="379" mass="43439">MKLVVISMIRDNWGGSEELWYEMVKYALLHNNQAYHLAYDVGDEHPKITELKSLGLVQYKRPSYQKKNSFFIDYFFLKILFFIKKRTNGSLRKIFKLTPDIVLYNGTCYSIAEEDRLMQKVKQSACNFFILGHLNNEQSSGLNAEKTEAVKEAYKTAKKVFFVSEKSKKIAEKHLGTSIPNAVLVSNPVNMKEISPLPFPKDALVQMAMVANLVISHKGQDIVLNILKQPHWQKRNWHLNIYGSGIDELFLKTLVQKNGLENRVSFHGRVNNIRELWSVNQLLLMPSHMEGMPLALIEAMLCARVAIVTDVGGNAECIEHTKNGFIAKKPTIKDFEEAMELAFSRQKDWEQIASYAHETAKQKYNPHPGESLWHLIAEN</sequence>